<organism evidence="1 2">
    <name type="scientific">Meloidogyne enterolobii</name>
    <name type="common">Root-knot nematode worm</name>
    <name type="synonym">Meloidogyne mayaguensis</name>
    <dbReference type="NCBI Taxonomy" id="390850"/>
    <lineage>
        <taxon>Eukaryota</taxon>
        <taxon>Metazoa</taxon>
        <taxon>Ecdysozoa</taxon>
        <taxon>Nematoda</taxon>
        <taxon>Chromadorea</taxon>
        <taxon>Rhabditida</taxon>
        <taxon>Tylenchina</taxon>
        <taxon>Tylenchomorpha</taxon>
        <taxon>Tylenchoidea</taxon>
        <taxon>Meloidogynidae</taxon>
        <taxon>Meloidogyninae</taxon>
        <taxon>Meloidogyne</taxon>
    </lineage>
</organism>
<proteinExistence type="predicted"/>
<evidence type="ECO:0000313" key="1">
    <source>
        <dbReference type="EMBL" id="CAK5069874.1"/>
    </source>
</evidence>
<gene>
    <name evidence="1" type="ORF">MENTE1834_LOCUS18474</name>
</gene>
<sequence length="136" mass="16018">MEYSHIEICFKFENPGNYFIIVAKQNCECWLQFDVKIKKANEERCVSKMFKKMNDLEKDLLKSFRQFISMWILKTELDNYEDGQITVNNDESLENNPELALVASITPLLTLGSYEFYLDKEGVTKERVKIVDSKKK</sequence>
<accession>A0ACB0Z0M1</accession>
<comment type="caution">
    <text evidence="1">The sequence shown here is derived from an EMBL/GenBank/DDBJ whole genome shotgun (WGS) entry which is preliminary data.</text>
</comment>
<evidence type="ECO:0000313" key="2">
    <source>
        <dbReference type="Proteomes" id="UP001497535"/>
    </source>
</evidence>
<reference evidence="1" key="1">
    <citation type="submission" date="2023-11" db="EMBL/GenBank/DDBJ databases">
        <authorList>
            <person name="Poullet M."/>
        </authorList>
    </citation>
    <scope>NUCLEOTIDE SEQUENCE</scope>
    <source>
        <strain evidence="1">E1834</strain>
    </source>
</reference>
<dbReference type="EMBL" id="CAVMJV010000021">
    <property type="protein sequence ID" value="CAK5069874.1"/>
    <property type="molecule type" value="Genomic_DNA"/>
</dbReference>
<dbReference type="Proteomes" id="UP001497535">
    <property type="component" value="Unassembled WGS sequence"/>
</dbReference>
<keyword evidence="2" id="KW-1185">Reference proteome</keyword>
<name>A0ACB0Z0M1_MELEN</name>
<protein>
    <submittedName>
        <fullName evidence="1">Uncharacterized protein</fullName>
    </submittedName>
</protein>